<dbReference type="SUPFAM" id="SSF51658">
    <property type="entry name" value="Xylose isomerase-like"/>
    <property type="match status" value="1"/>
</dbReference>
<dbReference type="InterPro" id="IPR013022">
    <property type="entry name" value="Xyl_isomerase-like_TIM-brl"/>
</dbReference>
<feature type="domain" description="Xylose isomerase-like TIM barrel" evidence="1">
    <location>
        <begin position="19"/>
        <end position="262"/>
    </location>
</feature>
<proteinExistence type="predicted"/>
<dbReference type="GO" id="GO:0016853">
    <property type="term" value="F:isomerase activity"/>
    <property type="evidence" value="ECO:0007669"/>
    <property type="project" value="UniProtKB-KW"/>
</dbReference>
<evidence type="ECO:0000313" key="3">
    <source>
        <dbReference type="Proteomes" id="UP000214746"/>
    </source>
</evidence>
<dbReference type="Pfam" id="PF01261">
    <property type="entry name" value="AP_endonuc_2"/>
    <property type="match status" value="1"/>
</dbReference>
<evidence type="ECO:0000313" key="2">
    <source>
        <dbReference type="EMBL" id="PZE22123.1"/>
    </source>
</evidence>
<organism evidence="2 3">
    <name type="scientific">Paenibacillus xerothermodurans</name>
    <dbReference type="NCBI Taxonomy" id="1977292"/>
    <lineage>
        <taxon>Bacteria</taxon>
        <taxon>Bacillati</taxon>
        <taxon>Bacillota</taxon>
        <taxon>Bacilli</taxon>
        <taxon>Bacillales</taxon>
        <taxon>Paenibacillaceae</taxon>
        <taxon>Paenibacillus</taxon>
    </lineage>
</organism>
<dbReference type="PANTHER" id="PTHR12110">
    <property type="entry name" value="HYDROXYPYRUVATE ISOMERASE"/>
    <property type="match status" value="1"/>
</dbReference>
<name>A0A2W1NTZ8_PAEXE</name>
<accession>A0A2W1NTZ8</accession>
<evidence type="ECO:0000259" key="1">
    <source>
        <dbReference type="Pfam" id="PF01261"/>
    </source>
</evidence>
<reference evidence="2" key="1">
    <citation type="submission" date="2018-06" db="EMBL/GenBank/DDBJ databases">
        <title>Paenibacillus xerothermodurans sp. nov. an extremely dry heat resistant spore forming bacterium isolated from the soil of Cape Canaveral, Florida.</title>
        <authorList>
            <person name="Seuylemezian A."/>
            <person name="Kaur N."/>
            <person name="Patil P."/>
            <person name="Patil P."/>
            <person name="Mayilraj S."/>
            <person name="Vaishampayan P."/>
        </authorList>
    </citation>
    <scope>NUCLEOTIDE SEQUENCE [LARGE SCALE GENOMIC DNA]</scope>
    <source>
        <strain evidence="2">ATCC 27380</strain>
    </source>
</reference>
<dbReference type="EMBL" id="NHRJ02000002">
    <property type="protein sequence ID" value="PZE22123.1"/>
    <property type="molecule type" value="Genomic_DNA"/>
</dbReference>
<dbReference type="RefSeq" id="WP_089199267.1">
    <property type="nucleotide sequence ID" value="NZ_NHRJ02000002.1"/>
</dbReference>
<keyword evidence="2" id="KW-0413">Isomerase</keyword>
<dbReference type="Gene3D" id="3.20.20.150">
    <property type="entry name" value="Divalent-metal-dependent TIM barrel enzymes"/>
    <property type="match status" value="1"/>
</dbReference>
<gene>
    <name evidence="2" type="ORF">CBW46_006995</name>
</gene>
<dbReference type="InterPro" id="IPR050312">
    <property type="entry name" value="IolE/XylAMocC-like"/>
</dbReference>
<comment type="caution">
    <text evidence="2">The sequence shown here is derived from an EMBL/GenBank/DDBJ whole genome shotgun (WGS) entry which is preliminary data.</text>
</comment>
<dbReference type="OrthoDB" id="3185623at2"/>
<dbReference type="InterPro" id="IPR036237">
    <property type="entry name" value="Xyl_isomerase-like_sf"/>
</dbReference>
<keyword evidence="3" id="KW-1185">Reference proteome</keyword>
<dbReference type="AlphaFoldDB" id="A0A2W1NTZ8"/>
<dbReference type="Proteomes" id="UP000214746">
    <property type="component" value="Unassembled WGS sequence"/>
</dbReference>
<dbReference type="PANTHER" id="PTHR12110:SF41">
    <property type="entry name" value="INOSOSE DEHYDRATASE"/>
    <property type="match status" value="1"/>
</dbReference>
<protein>
    <submittedName>
        <fullName evidence="2">Sugar phosphate isomerase/epimerase</fullName>
    </submittedName>
</protein>
<sequence>MKLSFTTLGCPEWDLETIIARAKEYGFDGIDFRGYLGQMNIYKLPQFSTDVHSTIQRIKEAGLEVTCFSSSIKLFATEPEHAKFVDEFRAYAGLCKLFGTRYIRVFGGKIGDTDRAEATRIVVRHLQELSDVAGEHGVKLLIETHDDWTDCRVVRDVLERANRREAAALWDTHHPYRTLGEQPATTWEVLGDWIEYTHWKDSFTRKPEDGGGFQYCPMGQGDIPLQQIYELLRDNNYSGFFTLEWEKKWHPEIEEPELAFPHFVRYMRKLVV</sequence>